<name>A0ABS3CQY2_9ALTE</name>
<evidence type="ECO:0000313" key="1">
    <source>
        <dbReference type="EMBL" id="MBN7818954.1"/>
    </source>
</evidence>
<dbReference type="Pfam" id="PF08891">
    <property type="entry name" value="YfcL"/>
    <property type="match status" value="1"/>
</dbReference>
<accession>A0ABS3CQY2</accession>
<protein>
    <submittedName>
        <fullName evidence="1">YfcL family protein</fullName>
    </submittedName>
</protein>
<reference evidence="1 2" key="1">
    <citation type="submission" date="2021-03" db="EMBL/GenBank/DDBJ databases">
        <title>novel species isolated from a fishpond in China.</title>
        <authorList>
            <person name="Lu H."/>
            <person name="Cai Z."/>
        </authorList>
    </citation>
    <scope>NUCLEOTIDE SEQUENCE [LARGE SCALE GENOMIC DNA]</scope>
    <source>
        <strain evidence="1 2">Y57</strain>
    </source>
</reference>
<gene>
    <name evidence="1" type="ORF">J0A65_03705</name>
</gene>
<dbReference type="EMBL" id="JAFKCS010000002">
    <property type="protein sequence ID" value="MBN7818954.1"/>
    <property type="molecule type" value="Genomic_DNA"/>
</dbReference>
<proteinExistence type="predicted"/>
<organism evidence="1 2">
    <name type="scientific">Bowmanella yangjiangensis</name>
    <dbReference type="NCBI Taxonomy" id="2811230"/>
    <lineage>
        <taxon>Bacteria</taxon>
        <taxon>Pseudomonadati</taxon>
        <taxon>Pseudomonadota</taxon>
        <taxon>Gammaproteobacteria</taxon>
        <taxon>Alteromonadales</taxon>
        <taxon>Alteromonadaceae</taxon>
        <taxon>Bowmanella</taxon>
    </lineage>
</organism>
<evidence type="ECO:0000313" key="2">
    <source>
        <dbReference type="Proteomes" id="UP000663992"/>
    </source>
</evidence>
<comment type="caution">
    <text evidence="1">The sequence shown here is derived from an EMBL/GenBank/DDBJ whole genome shotgun (WGS) entry which is preliminary data.</text>
</comment>
<dbReference type="Proteomes" id="UP000663992">
    <property type="component" value="Unassembled WGS sequence"/>
</dbReference>
<dbReference type="InterPro" id="IPR014987">
    <property type="entry name" value="UPF_YfcL"/>
</dbReference>
<keyword evidence="2" id="KW-1185">Reference proteome</keyword>
<sequence>MSEQAFNQFIDTTENAFDQAVVQGSDHELFVSSYLSGHFSLVVAKALTQANYCLANLDTAMQQSLNDAFANNELDPADQQQVLALWQQLLTQGS</sequence>
<dbReference type="RefSeq" id="WP_206592775.1">
    <property type="nucleotide sequence ID" value="NZ_JAFKCS010000002.1"/>
</dbReference>